<protein>
    <submittedName>
        <fullName evidence="10">MARVEL domain-containing protein</fullName>
    </submittedName>
</protein>
<evidence type="ECO:0000313" key="9">
    <source>
        <dbReference type="Proteomes" id="UP000274756"/>
    </source>
</evidence>
<evidence type="ECO:0000256" key="5">
    <source>
        <dbReference type="SAM" id="Phobius"/>
    </source>
</evidence>
<evidence type="ECO:0000313" key="10">
    <source>
        <dbReference type="WBParaSite" id="DME_0000213301-mRNA-1"/>
    </source>
</evidence>
<proteinExistence type="predicted"/>
<dbReference type="WBParaSite" id="DME_0000213301-mRNA-1">
    <property type="protein sequence ID" value="DME_0000213301-mRNA-1"/>
    <property type="gene ID" value="DME_0000213301"/>
</dbReference>
<evidence type="ECO:0000259" key="6">
    <source>
        <dbReference type="Pfam" id="PF01284"/>
    </source>
</evidence>
<keyword evidence="4 5" id="KW-0472">Membrane</keyword>
<keyword evidence="9" id="KW-1185">Reference proteome</keyword>
<dbReference type="OrthoDB" id="5801479at2759"/>
<evidence type="ECO:0000313" key="7">
    <source>
        <dbReference type="EMBL" id="VDN56520.1"/>
    </source>
</evidence>
<feature type="domain" description="MARVEL" evidence="6">
    <location>
        <begin position="59"/>
        <end position="185"/>
    </location>
</feature>
<dbReference type="Pfam" id="PF01284">
    <property type="entry name" value="MARVEL"/>
    <property type="match status" value="1"/>
</dbReference>
<dbReference type="AlphaFoldDB" id="A0A0N4U5K3"/>
<comment type="subcellular location">
    <subcellularLocation>
        <location evidence="1">Membrane</location>
        <topology evidence="1">Multi-pass membrane protein</topology>
    </subcellularLocation>
</comment>
<reference evidence="7 9" key="2">
    <citation type="submission" date="2018-11" db="EMBL/GenBank/DDBJ databases">
        <authorList>
            <consortium name="Pathogen Informatics"/>
        </authorList>
    </citation>
    <scope>NUCLEOTIDE SEQUENCE [LARGE SCALE GENOMIC DNA]</scope>
</reference>
<sequence>MPRKKNNFPVFTRKPNMSMSVLTRIQPHYTPSYVTYPPSILQLTRSHSKSSENRYPIALRIILKVIELLLSSVILGLILYPIHDLSFYKFAVRTKTEWQGLVIAIALFFAFAALLLLILSYFVNRYHCVLGSLFFILGGTIEAYYASCYPPQGQMIKEVCPKPEWIIATILIFINTGFYIIDVILSFRSGVSLL</sequence>
<feature type="transmembrane region" description="Helical" evidence="5">
    <location>
        <begin position="100"/>
        <end position="119"/>
    </location>
</feature>
<evidence type="ECO:0000256" key="3">
    <source>
        <dbReference type="ARBA" id="ARBA00022989"/>
    </source>
</evidence>
<dbReference type="InterPro" id="IPR008253">
    <property type="entry name" value="Marvel"/>
</dbReference>
<feature type="transmembrane region" description="Helical" evidence="5">
    <location>
        <begin position="165"/>
        <end position="185"/>
    </location>
</feature>
<reference evidence="10" key="1">
    <citation type="submission" date="2016-04" db="UniProtKB">
        <authorList>
            <consortium name="WormBaseParasite"/>
        </authorList>
    </citation>
    <scope>IDENTIFICATION</scope>
</reference>
<dbReference type="Proteomes" id="UP000038040">
    <property type="component" value="Unplaced"/>
</dbReference>
<keyword evidence="3 5" id="KW-1133">Transmembrane helix</keyword>
<feature type="transmembrane region" description="Helical" evidence="5">
    <location>
        <begin position="57"/>
        <end position="80"/>
    </location>
</feature>
<gene>
    <name evidence="7" type="ORF">DME_LOCUS6493</name>
</gene>
<accession>A0A0N4U5K3</accession>
<organism evidence="8 10">
    <name type="scientific">Dracunculus medinensis</name>
    <name type="common">Guinea worm</name>
    <dbReference type="NCBI Taxonomy" id="318479"/>
    <lineage>
        <taxon>Eukaryota</taxon>
        <taxon>Metazoa</taxon>
        <taxon>Ecdysozoa</taxon>
        <taxon>Nematoda</taxon>
        <taxon>Chromadorea</taxon>
        <taxon>Rhabditida</taxon>
        <taxon>Spirurina</taxon>
        <taxon>Dracunculoidea</taxon>
        <taxon>Dracunculidae</taxon>
        <taxon>Dracunculus</taxon>
    </lineage>
</organism>
<dbReference type="EMBL" id="UYYG01001156">
    <property type="protein sequence ID" value="VDN56520.1"/>
    <property type="molecule type" value="Genomic_DNA"/>
</dbReference>
<evidence type="ECO:0000256" key="2">
    <source>
        <dbReference type="ARBA" id="ARBA00022692"/>
    </source>
</evidence>
<dbReference type="GO" id="GO:0016020">
    <property type="term" value="C:membrane"/>
    <property type="evidence" value="ECO:0007669"/>
    <property type="project" value="UniProtKB-SubCell"/>
</dbReference>
<feature type="transmembrane region" description="Helical" evidence="5">
    <location>
        <begin position="126"/>
        <end position="145"/>
    </location>
</feature>
<evidence type="ECO:0000313" key="8">
    <source>
        <dbReference type="Proteomes" id="UP000038040"/>
    </source>
</evidence>
<dbReference type="Proteomes" id="UP000274756">
    <property type="component" value="Unassembled WGS sequence"/>
</dbReference>
<evidence type="ECO:0000256" key="4">
    <source>
        <dbReference type="ARBA" id="ARBA00023136"/>
    </source>
</evidence>
<keyword evidence="2 5" id="KW-0812">Transmembrane</keyword>
<name>A0A0N4U5K3_DRAME</name>
<evidence type="ECO:0000256" key="1">
    <source>
        <dbReference type="ARBA" id="ARBA00004141"/>
    </source>
</evidence>